<dbReference type="STRING" id="93625.A0A409WMY3"/>
<dbReference type="AlphaFoldDB" id="A0A409WMY3"/>
<dbReference type="InParanoid" id="A0A409WMY3"/>
<name>A0A409WMY3_PSICY</name>
<dbReference type="Gene3D" id="3.40.50.150">
    <property type="entry name" value="Vaccinia Virus protein VP39"/>
    <property type="match status" value="1"/>
</dbReference>
<accession>A0A409WMY3</accession>
<dbReference type="GO" id="GO:0008757">
    <property type="term" value="F:S-adenosylmethionine-dependent methyltransferase activity"/>
    <property type="evidence" value="ECO:0007669"/>
    <property type="project" value="UniProtKB-ARBA"/>
</dbReference>
<dbReference type="InterPro" id="IPR019410">
    <property type="entry name" value="Methyltransf_16"/>
</dbReference>
<organism evidence="1 2">
    <name type="scientific">Psilocybe cyanescens</name>
    <dbReference type="NCBI Taxonomy" id="93625"/>
    <lineage>
        <taxon>Eukaryota</taxon>
        <taxon>Fungi</taxon>
        <taxon>Dikarya</taxon>
        <taxon>Basidiomycota</taxon>
        <taxon>Agaricomycotina</taxon>
        <taxon>Agaricomycetes</taxon>
        <taxon>Agaricomycetidae</taxon>
        <taxon>Agaricales</taxon>
        <taxon>Agaricineae</taxon>
        <taxon>Strophariaceae</taxon>
        <taxon>Psilocybe</taxon>
    </lineage>
</organism>
<dbReference type="InterPro" id="IPR029063">
    <property type="entry name" value="SAM-dependent_MTases_sf"/>
</dbReference>
<keyword evidence="2" id="KW-1185">Reference proteome</keyword>
<evidence type="ECO:0008006" key="3">
    <source>
        <dbReference type="Google" id="ProtNLM"/>
    </source>
</evidence>
<gene>
    <name evidence="1" type="ORF">CVT25_002923</name>
</gene>
<dbReference type="PANTHER" id="PTHR14614">
    <property type="entry name" value="HEPATOCELLULAR CARCINOMA-ASSOCIATED ANTIGEN"/>
    <property type="match status" value="1"/>
</dbReference>
<evidence type="ECO:0000313" key="2">
    <source>
        <dbReference type="Proteomes" id="UP000283269"/>
    </source>
</evidence>
<proteinExistence type="predicted"/>
<comment type="caution">
    <text evidence="1">The sequence shown here is derived from an EMBL/GenBank/DDBJ whole genome shotgun (WGS) entry which is preliminary data.</text>
</comment>
<dbReference type="Proteomes" id="UP000283269">
    <property type="component" value="Unassembled WGS sequence"/>
</dbReference>
<evidence type="ECO:0000313" key="1">
    <source>
        <dbReference type="EMBL" id="PPQ79867.1"/>
    </source>
</evidence>
<dbReference type="PANTHER" id="PTHR14614:SF130">
    <property type="entry name" value="PROTEIN-LYSINE N-METHYLTRANSFERASE EEF2KMT"/>
    <property type="match status" value="1"/>
</dbReference>
<dbReference type="SUPFAM" id="SSF53335">
    <property type="entry name" value="S-adenosyl-L-methionine-dependent methyltransferases"/>
    <property type="match status" value="1"/>
</dbReference>
<dbReference type="OrthoDB" id="194386at2759"/>
<sequence length="386" mass="43250">MDAQLFSLLRAFFALTSPNALQFPESCSLLTINNFLVQNILLSEHFLAYPPSDQYQQRFWKWVIETLEDRARKCPDADFEIDAQIYTHYVSLMPPSGPATGSSNPSTRSQICGRGLPGRATPAQSYITHFWDPRNLSLDPAIRNNTVDVTHYQTTTLLESRTMIENGTTGLRTWMASFVLSQYIILHPDIVVSKRVLELGSGIGFLGIIVATLQNIHQKMEMSSPHPSLCLTDINNEVLARCSDNINLSCNASSNHHNIDYMILDWSESIDPEQCSPLETLIHEKIHPDVILGADVVFDPSLIPSLVGTIMVALQPTESQKKPIVALIALTVRNETTINKFIARVEESLLTIHEVDIGFKQTSFSETVETHNSCENVKLFRIRRAA</sequence>
<dbReference type="EMBL" id="NHYD01003359">
    <property type="protein sequence ID" value="PPQ79867.1"/>
    <property type="molecule type" value="Genomic_DNA"/>
</dbReference>
<protein>
    <recommendedName>
        <fullName evidence="3">FAM86 N-terminal domain-containing protein</fullName>
    </recommendedName>
</protein>
<reference evidence="1 2" key="1">
    <citation type="journal article" date="2018" name="Evol. Lett.">
        <title>Horizontal gene cluster transfer increased hallucinogenic mushroom diversity.</title>
        <authorList>
            <person name="Reynolds H.T."/>
            <person name="Vijayakumar V."/>
            <person name="Gluck-Thaler E."/>
            <person name="Korotkin H.B."/>
            <person name="Matheny P.B."/>
            <person name="Slot J.C."/>
        </authorList>
    </citation>
    <scope>NUCLEOTIDE SEQUENCE [LARGE SCALE GENOMIC DNA]</scope>
    <source>
        <strain evidence="1 2">2631</strain>
    </source>
</reference>
<dbReference type="Pfam" id="PF10294">
    <property type="entry name" value="Methyltransf_16"/>
    <property type="match status" value="1"/>
</dbReference>